<evidence type="ECO:0000259" key="2">
    <source>
        <dbReference type="Pfam" id="PF00501"/>
    </source>
</evidence>
<sequence>MCIAVLLQRCVEQDFLESNLSQITKDLTSRNIATCNLQRLASWQGGIIINQEEYSYDLVYKEMIRLSSSMPIGRVVALVGDYSFHYLTTLFALIYNKCIISPLLPRDLCFDMGNLFEFIYDSYSKQMQTCSNTTSKPLIESLKKQNRAGLVLFSSGSTGKPKAIVHDLDSMLETYLAKRQNLLRVANVFLPNHIAGIDVLFSTISSCGKLIIPKDRNPEVILQSLSEHKVEVLPASPTMLRLLLLNNLNLYDLTSLKLIIYGSERADLGLLSALQEALPHIKLKQSFGTSETNAIKIKNHNSKDGYFKILECDYKIINNELFLRPKSSGLGYINSDIAMLDNEGYFATGDIVQTLKVEGEEYIKIIARSKEVINIGGEKVIPQEVEKVLLQIPFIKHCIVYGEQSNIMGQMVCAKVVLDTQNLESILKTTKPLQVIPNAMEIKKFIRIFCKDKLAPYKIPTKINIVESIAISERFKTVRQ</sequence>
<dbReference type="PANTHER" id="PTHR43201:SF8">
    <property type="entry name" value="ACYL-COA SYNTHETASE FAMILY MEMBER 3"/>
    <property type="match status" value="1"/>
</dbReference>
<comment type="similarity">
    <text evidence="1">Belongs to the ATP-dependent AMP-binding enzyme family.</text>
</comment>
<dbReference type="GO" id="GO:0016746">
    <property type="term" value="F:acyltransferase activity"/>
    <property type="evidence" value="ECO:0007669"/>
    <property type="project" value="UniProtKB-KW"/>
</dbReference>
<evidence type="ECO:0000256" key="1">
    <source>
        <dbReference type="ARBA" id="ARBA00006432"/>
    </source>
</evidence>
<dbReference type="CDD" id="cd04433">
    <property type="entry name" value="AFD_class_I"/>
    <property type="match status" value="1"/>
</dbReference>
<feature type="domain" description="AMP-dependent synthetase/ligase" evidence="2">
    <location>
        <begin position="141"/>
        <end position="297"/>
    </location>
</feature>
<evidence type="ECO:0000313" key="4">
    <source>
        <dbReference type="EMBL" id="STQ86968.1"/>
    </source>
</evidence>
<dbReference type="EC" id="2.3.1.-" evidence="4"/>
<evidence type="ECO:0000259" key="3">
    <source>
        <dbReference type="Pfam" id="PF13193"/>
    </source>
</evidence>
<dbReference type="InterPro" id="IPR000873">
    <property type="entry name" value="AMP-dep_synth/lig_dom"/>
</dbReference>
<dbReference type="GO" id="GO:0006631">
    <property type="term" value="P:fatty acid metabolic process"/>
    <property type="evidence" value="ECO:0007669"/>
    <property type="project" value="TreeGrafter"/>
</dbReference>
<dbReference type="Gene3D" id="3.40.50.12780">
    <property type="entry name" value="N-terminal domain of ligase-like"/>
    <property type="match status" value="1"/>
</dbReference>
<protein>
    <submittedName>
        <fullName evidence="4">AMP-dependent synthetase and ligase</fullName>
        <ecNumber evidence="4">2.3.1.-</ecNumber>
    </submittedName>
</protein>
<keyword evidence="4" id="KW-0436">Ligase</keyword>
<dbReference type="InterPro" id="IPR020845">
    <property type="entry name" value="AMP-binding_CS"/>
</dbReference>
<evidence type="ECO:0000313" key="5">
    <source>
        <dbReference type="Proteomes" id="UP000255139"/>
    </source>
</evidence>
<gene>
    <name evidence="4" type="primary">ppsB</name>
    <name evidence="4" type="ORF">NCTC12714_01779</name>
</gene>
<dbReference type="InterPro" id="IPR042099">
    <property type="entry name" value="ANL_N_sf"/>
</dbReference>
<keyword evidence="4" id="KW-0808">Transferase</keyword>
<dbReference type="PANTHER" id="PTHR43201">
    <property type="entry name" value="ACYL-COA SYNTHETASE"/>
    <property type="match status" value="1"/>
</dbReference>
<accession>A0A377PVG7</accession>
<dbReference type="InterPro" id="IPR025110">
    <property type="entry name" value="AMP-bd_C"/>
</dbReference>
<dbReference type="Pfam" id="PF00501">
    <property type="entry name" value="AMP-binding"/>
    <property type="match status" value="1"/>
</dbReference>
<dbReference type="PROSITE" id="PS00455">
    <property type="entry name" value="AMP_BINDING"/>
    <property type="match status" value="1"/>
</dbReference>
<keyword evidence="4" id="KW-0012">Acyltransferase</keyword>
<dbReference type="AlphaFoldDB" id="A0A377PVG7"/>
<dbReference type="Pfam" id="PF13193">
    <property type="entry name" value="AMP-binding_C"/>
    <property type="match status" value="1"/>
</dbReference>
<name>A0A377PVG7_9HELI</name>
<dbReference type="RefSeq" id="WP_233708913.1">
    <property type="nucleotide sequence ID" value="NZ_FZML01000052.1"/>
</dbReference>
<dbReference type="GO" id="GO:0031956">
    <property type="term" value="F:medium-chain fatty acid-CoA ligase activity"/>
    <property type="evidence" value="ECO:0007669"/>
    <property type="project" value="TreeGrafter"/>
</dbReference>
<reference evidence="4 5" key="1">
    <citation type="submission" date="2018-06" db="EMBL/GenBank/DDBJ databases">
        <authorList>
            <consortium name="Pathogen Informatics"/>
            <person name="Doyle S."/>
        </authorList>
    </citation>
    <scope>NUCLEOTIDE SEQUENCE [LARGE SCALE GENOMIC DNA]</scope>
    <source>
        <strain evidence="4 5">NCTC12714</strain>
    </source>
</reference>
<dbReference type="EMBL" id="UGJE01000002">
    <property type="protein sequence ID" value="STQ86968.1"/>
    <property type="molecule type" value="Genomic_DNA"/>
</dbReference>
<dbReference type="Gene3D" id="3.30.300.30">
    <property type="match status" value="1"/>
</dbReference>
<feature type="domain" description="AMP-binding enzyme C-terminal" evidence="3">
    <location>
        <begin position="384"/>
        <end position="470"/>
    </location>
</feature>
<proteinExistence type="inferred from homology"/>
<dbReference type="Proteomes" id="UP000255139">
    <property type="component" value="Unassembled WGS sequence"/>
</dbReference>
<dbReference type="InterPro" id="IPR045851">
    <property type="entry name" value="AMP-bd_C_sf"/>
</dbReference>
<dbReference type="SUPFAM" id="SSF56801">
    <property type="entry name" value="Acetyl-CoA synthetase-like"/>
    <property type="match status" value="1"/>
</dbReference>
<organism evidence="4 5">
    <name type="scientific">Helicobacter muridarum</name>
    <dbReference type="NCBI Taxonomy" id="216"/>
    <lineage>
        <taxon>Bacteria</taxon>
        <taxon>Pseudomonadati</taxon>
        <taxon>Campylobacterota</taxon>
        <taxon>Epsilonproteobacteria</taxon>
        <taxon>Campylobacterales</taxon>
        <taxon>Helicobacteraceae</taxon>
        <taxon>Helicobacter</taxon>
    </lineage>
</organism>
<keyword evidence="5" id="KW-1185">Reference proteome</keyword>